<name>A0ABV8VU50_9BACI</name>
<proteinExistence type="predicted"/>
<sequence length="468" mass="52382">MRICLTMLCFALLIGCSEEPKAPEEDALDAGTVITPDEEPDTTQEEEPEDANQETTSEENFDTEPLPTTMEELAKEPQGEYAREIYNNKDGVMLEGAQLIEALGENAPSISEQPTEAEIDHFFRESLKLVQDDFIGEEEILTQLKFQLLGTPEVEDPRYAFKEQLNISILLDASGSMAQPIGNKTKMDVAKETITAFMEELPSDANVALRVFGHEGTGADSDKALSCSSSDIIYGFDSYDKAAFAESLSSVKPAGWTPNGLALQKAQEDLQAFDGESNTNIVYLVSDGIETCETEPVKVAKTFYDSNIQPIINVIGFDVDGEGQNHLKEIATAAEGIYQTVKDQKELAAEFDKINDLAEAWATWKEKGMEKLELKESQNSIDIFVHTTINGQRLWEEEDSLEYLFDAYLTTNQITEDTHKALRVINDEYHDAMRVENKALKDKLEKWNENSFKDAIAELEKKYNQNQE</sequence>
<feature type="domain" description="VWFA" evidence="2">
    <location>
        <begin position="166"/>
        <end position="354"/>
    </location>
</feature>
<dbReference type="EMBL" id="JBHSDV010000002">
    <property type="protein sequence ID" value="MFC4388022.1"/>
    <property type="molecule type" value="Genomic_DNA"/>
</dbReference>
<dbReference type="Proteomes" id="UP001595880">
    <property type="component" value="Unassembled WGS sequence"/>
</dbReference>
<dbReference type="InterPro" id="IPR002035">
    <property type="entry name" value="VWF_A"/>
</dbReference>
<dbReference type="PROSITE" id="PS50234">
    <property type="entry name" value="VWFA"/>
    <property type="match status" value="1"/>
</dbReference>
<dbReference type="PROSITE" id="PS51257">
    <property type="entry name" value="PROKAR_LIPOPROTEIN"/>
    <property type="match status" value="1"/>
</dbReference>
<evidence type="ECO:0000256" key="1">
    <source>
        <dbReference type="SAM" id="MobiDB-lite"/>
    </source>
</evidence>
<accession>A0ABV8VU50</accession>
<keyword evidence="4" id="KW-1185">Reference proteome</keyword>
<protein>
    <submittedName>
        <fullName evidence="3">VWA domain-containing protein</fullName>
    </submittedName>
</protein>
<feature type="compositionally biased region" description="Acidic residues" evidence="1">
    <location>
        <begin position="36"/>
        <end position="62"/>
    </location>
</feature>
<dbReference type="SMART" id="SM00327">
    <property type="entry name" value="VWA"/>
    <property type="match status" value="1"/>
</dbReference>
<evidence type="ECO:0000313" key="3">
    <source>
        <dbReference type="EMBL" id="MFC4388022.1"/>
    </source>
</evidence>
<evidence type="ECO:0000259" key="2">
    <source>
        <dbReference type="PROSITE" id="PS50234"/>
    </source>
</evidence>
<feature type="region of interest" description="Disordered" evidence="1">
    <location>
        <begin position="22"/>
        <end position="70"/>
    </location>
</feature>
<comment type="caution">
    <text evidence="3">The sequence shown here is derived from an EMBL/GenBank/DDBJ whole genome shotgun (WGS) entry which is preliminary data.</text>
</comment>
<dbReference type="SUPFAM" id="SSF53300">
    <property type="entry name" value="vWA-like"/>
    <property type="match status" value="1"/>
</dbReference>
<organism evidence="3 4">
    <name type="scientific">Gracilibacillus marinus</name>
    <dbReference type="NCBI Taxonomy" id="630535"/>
    <lineage>
        <taxon>Bacteria</taxon>
        <taxon>Bacillati</taxon>
        <taxon>Bacillota</taxon>
        <taxon>Bacilli</taxon>
        <taxon>Bacillales</taxon>
        <taxon>Bacillaceae</taxon>
        <taxon>Gracilibacillus</taxon>
    </lineage>
</organism>
<gene>
    <name evidence="3" type="ORF">ACFOZ1_09405</name>
</gene>
<dbReference type="Gene3D" id="3.40.50.410">
    <property type="entry name" value="von Willebrand factor, type A domain"/>
    <property type="match status" value="1"/>
</dbReference>
<reference evidence="4" key="1">
    <citation type="journal article" date="2019" name="Int. J. Syst. Evol. Microbiol.">
        <title>The Global Catalogue of Microorganisms (GCM) 10K type strain sequencing project: providing services to taxonomists for standard genome sequencing and annotation.</title>
        <authorList>
            <consortium name="The Broad Institute Genomics Platform"/>
            <consortium name="The Broad Institute Genome Sequencing Center for Infectious Disease"/>
            <person name="Wu L."/>
            <person name="Ma J."/>
        </authorList>
    </citation>
    <scope>NUCLEOTIDE SEQUENCE [LARGE SCALE GENOMIC DNA]</scope>
    <source>
        <strain evidence="4">KACC 14058</strain>
    </source>
</reference>
<dbReference type="InterPro" id="IPR036465">
    <property type="entry name" value="vWFA_dom_sf"/>
</dbReference>
<dbReference type="Pfam" id="PF00092">
    <property type="entry name" value="VWA"/>
    <property type="match status" value="1"/>
</dbReference>
<evidence type="ECO:0000313" key="4">
    <source>
        <dbReference type="Proteomes" id="UP001595880"/>
    </source>
</evidence>
<dbReference type="RefSeq" id="WP_390199008.1">
    <property type="nucleotide sequence ID" value="NZ_JBHSDV010000002.1"/>
</dbReference>